<evidence type="ECO:0000256" key="1">
    <source>
        <dbReference type="ARBA" id="ARBA00004141"/>
    </source>
</evidence>
<dbReference type="Gene3D" id="3.40.50.300">
    <property type="entry name" value="P-loop containing nucleotide triphosphate hydrolases"/>
    <property type="match status" value="1"/>
</dbReference>
<dbReference type="InterPro" id="IPR011527">
    <property type="entry name" value="ABC1_TM_dom"/>
</dbReference>
<keyword evidence="2 7" id="KW-0812">Transmembrane</keyword>
<evidence type="ECO:0000256" key="6">
    <source>
        <dbReference type="ARBA" id="ARBA00023136"/>
    </source>
</evidence>
<accession>A0ABD6EJN3</accession>
<dbReference type="Gene3D" id="1.20.1560.10">
    <property type="entry name" value="ABC transporter type 1, transmembrane domain"/>
    <property type="match status" value="2"/>
</dbReference>
<dbReference type="Pfam" id="PF00664">
    <property type="entry name" value="ABC_membrane"/>
    <property type="match status" value="1"/>
</dbReference>
<name>A0ABD6EJN3_9BILA</name>
<keyword evidence="6 7" id="KW-0472">Membrane</keyword>
<dbReference type="GO" id="GO:0016020">
    <property type="term" value="C:membrane"/>
    <property type="evidence" value="ECO:0007669"/>
    <property type="project" value="UniProtKB-SubCell"/>
</dbReference>
<evidence type="ECO:0000313" key="11">
    <source>
        <dbReference type="Proteomes" id="UP001608902"/>
    </source>
</evidence>
<dbReference type="InterPro" id="IPR017871">
    <property type="entry name" value="ABC_transporter-like_CS"/>
</dbReference>
<dbReference type="EMBL" id="JBGFUD010005068">
    <property type="protein sequence ID" value="MFH4980103.1"/>
    <property type="molecule type" value="Genomic_DNA"/>
</dbReference>
<comment type="caution">
    <text evidence="10">The sequence shown here is derived from an EMBL/GenBank/DDBJ whole genome shotgun (WGS) entry which is preliminary data.</text>
</comment>
<keyword evidence="11" id="KW-1185">Reference proteome</keyword>
<reference evidence="10 11" key="1">
    <citation type="submission" date="2024-08" db="EMBL/GenBank/DDBJ databases">
        <title>Gnathostoma spinigerum genome.</title>
        <authorList>
            <person name="Gonzalez-Bertolin B."/>
            <person name="Monzon S."/>
            <person name="Zaballos A."/>
            <person name="Jimenez P."/>
            <person name="Dekumyoy P."/>
            <person name="Varona S."/>
            <person name="Cuesta I."/>
            <person name="Sumanam S."/>
            <person name="Adisakwattana P."/>
            <person name="Gasser R.B."/>
            <person name="Hernandez-Gonzalez A."/>
            <person name="Young N.D."/>
            <person name="Perteguer M.J."/>
        </authorList>
    </citation>
    <scope>NUCLEOTIDE SEQUENCE [LARGE SCALE GENOMIC DNA]</scope>
    <source>
        <strain evidence="10">AL3</strain>
        <tissue evidence="10">Liver</tissue>
    </source>
</reference>
<evidence type="ECO:0000256" key="7">
    <source>
        <dbReference type="SAM" id="Phobius"/>
    </source>
</evidence>
<evidence type="ECO:0000256" key="5">
    <source>
        <dbReference type="ARBA" id="ARBA00022989"/>
    </source>
</evidence>
<dbReference type="SUPFAM" id="SSF52540">
    <property type="entry name" value="P-loop containing nucleoside triphosphate hydrolases"/>
    <property type="match status" value="1"/>
</dbReference>
<evidence type="ECO:0000256" key="2">
    <source>
        <dbReference type="ARBA" id="ARBA00022692"/>
    </source>
</evidence>
<sequence>MRTALYRDCSYFDEPSRSQAITVTRISSEIPNIKAALDSRMMQMVNNVVAFLFLLASAVFESWRIGLLSLAIFSLLVVAEVIAANKIQSLTNAAVENDLSGQFAVEAVEDVRTIQLLTREEYFASEYQSVLRKAIESYKRSGPYEAFLFSVTSFFMFFCDIASFGLGIYLLYIDVAGPSEVYMSSMAISCAGFAIMMIAGNLNTFVLASPASDVIFRIIRADSDTTDVNLGTKPEIKGKIRLSNIRFAYPSRPKQEILKGLSFSANEGQSIALVGASGCGKSTVISILERFYCETGGSVSIDHIPIKSISVRHLRDRMSLVGQQPVLFSGTIEENVLLGMSGKTIEDVRRACAMANAKDFIEALPEGYSTDVGERGSKLSGGQKQRIAIARALVREPKILLLDEATSALDAESERAVQKALDVASEGRTCLIVAHRLSSIQFADQILFIEDGDVIERGTHFELLQLNGKYAELIRKQDLKS</sequence>
<feature type="domain" description="ABC transporter" evidence="8">
    <location>
        <begin position="240"/>
        <end position="476"/>
    </location>
</feature>
<comment type="subcellular location">
    <subcellularLocation>
        <location evidence="1">Membrane</location>
        <topology evidence="1">Multi-pass membrane protein</topology>
    </subcellularLocation>
</comment>
<dbReference type="InterPro" id="IPR003439">
    <property type="entry name" value="ABC_transporter-like_ATP-bd"/>
</dbReference>
<evidence type="ECO:0000259" key="9">
    <source>
        <dbReference type="PROSITE" id="PS50929"/>
    </source>
</evidence>
<evidence type="ECO:0000259" key="8">
    <source>
        <dbReference type="PROSITE" id="PS50893"/>
    </source>
</evidence>
<evidence type="ECO:0008006" key="12">
    <source>
        <dbReference type="Google" id="ProtNLM"/>
    </source>
</evidence>
<dbReference type="PANTHER" id="PTHR24221">
    <property type="entry name" value="ATP-BINDING CASSETTE SUB-FAMILY B"/>
    <property type="match status" value="1"/>
</dbReference>
<dbReference type="PROSITE" id="PS50929">
    <property type="entry name" value="ABC_TM1F"/>
    <property type="match status" value="1"/>
</dbReference>
<feature type="transmembrane region" description="Helical" evidence="7">
    <location>
        <begin position="146"/>
        <end position="173"/>
    </location>
</feature>
<dbReference type="SUPFAM" id="SSF90123">
    <property type="entry name" value="ABC transporter transmembrane region"/>
    <property type="match status" value="1"/>
</dbReference>
<dbReference type="PANTHER" id="PTHR24221:SF503">
    <property type="entry name" value="MITOCHONDRIAL POTASSIUM CHANNEL ATP-BINDING SUBUNIT"/>
    <property type="match status" value="1"/>
</dbReference>
<dbReference type="PROSITE" id="PS00211">
    <property type="entry name" value="ABC_TRANSPORTER_1"/>
    <property type="match status" value="1"/>
</dbReference>
<evidence type="ECO:0000256" key="4">
    <source>
        <dbReference type="ARBA" id="ARBA00022840"/>
    </source>
</evidence>
<dbReference type="InterPro" id="IPR003593">
    <property type="entry name" value="AAA+_ATPase"/>
</dbReference>
<dbReference type="Pfam" id="PF00005">
    <property type="entry name" value="ABC_tran"/>
    <property type="match status" value="1"/>
</dbReference>
<dbReference type="InterPro" id="IPR036640">
    <property type="entry name" value="ABC1_TM_sf"/>
</dbReference>
<proteinExistence type="predicted"/>
<protein>
    <recommendedName>
        <fullName evidence="12">ABC transporter, ATP-binding protein</fullName>
    </recommendedName>
</protein>
<evidence type="ECO:0000256" key="3">
    <source>
        <dbReference type="ARBA" id="ARBA00022741"/>
    </source>
</evidence>
<dbReference type="InterPro" id="IPR027417">
    <property type="entry name" value="P-loop_NTPase"/>
</dbReference>
<keyword evidence="4" id="KW-0067">ATP-binding</keyword>
<keyword evidence="5 7" id="KW-1133">Transmembrane helix</keyword>
<organism evidence="10 11">
    <name type="scientific">Gnathostoma spinigerum</name>
    <dbReference type="NCBI Taxonomy" id="75299"/>
    <lineage>
        <taxon>Eukaryota</taxon>
        <taxon>Metazoa</taxon>
        <taxon>Ecdysozoa</taxon>
        <taxon>Nematoda</taxon>
        <taxon>Chromadorea</taxon>
        <taxon>Rhabditida</taxon>
        <taxon>Spirurina</taxon>
        <taxon>Gnathostomatomorpha</taxon>
        <taxon>Gnathostomatoidea</taxon>
        <taxon>Gnathostomatidae</taxon>
        <taxon>Gnathostoma</taxon>
    </lineage>
</organism>
<keyword evidence="3" id="KW-0547">Nucleotide-binding</keyword>
<dbReference type="GO" id="GO:0005524">
    <property type="term" value="F:ATP binding"/>
    <property type="evidence" value="ECO:0007669"/>
    <property type="project" value="UniProtKB-KW"/>
</dbReference>
<feature type="domain" description="ABC transmembrane type-1" evidence="9">
    <location>
        <begin position="1"/>
        <end position="207"/>
    </location>
</feature>
<dbReference type="SMART" id="SM00382">
    <property type="entry name" value="AAA"/>
    <property type="match status" value="1"/>
</dbReference>
<dbReference type="InterPro" id="IPR039421">
    <property type="entry name" value="Type_1_exporter"/>
</dbReference>
<feature type="transmembrane region" description="Helical" evidence="7">
    <location>
        <begin position="44"/>
        <end position="60"/>
    </location>
</feature>
<dbReference type="Proteomes" id="UP001608902">
    <property type="component" value="Unassembled WGS sequence"/>
</dbReference>
<dbReference type="CDD" id="cd03249">
    <property type="entry name" value="ABC_MTABC3_MDL1_MDL2"/>
    <property type="match status" value="1"/>
</dbReference>
<dbReference type="AlphaFoldDB" id="A0ABD6EJN3"/>
<dbReference type="FunFam" id="3.40.50.300:FF:002283">
    <property type="entry name" value="p-GlycoProtein related"/>
    <property type="match status" value="1"/>
</dbReference>
<feature type="transmembrane region" description="Helical" evidence="7">
    <location>
        <begin position="185"/>
        <end position="208"/>
    </location>
</feature>
<gene>
    <name evidence="10" type="ORF">AB6A40_006812</name>
</gene>
<dbReference type="PROSITE" id="PS50893">
    <property type="entry name" value="ABC_TRANSPORTER_2"/>
    <property type="match status" value="1"/>
</dbReference>
<evidence type="ECO:0000313" key="10">
    <source>
        <dbReference type="EMBL" id="MFH4980103.1"/>
    </source>
</evidence>